<evidence type="ECO:0000313" key="2">
    <source>
        <dbReference type="Proteomes" id="UP000054988"/>
    </source>
</evidence>
<sequence>MENLNLKFPYLLLLKI</sequence>
<evidence type="ECO:0000313" key="1">
    <source>
        <dbReference type="EMBL" id="KTB32885.1"/>
    </source>
</evidence>
<dbReference type="AlphaFoldDB" id="A0A0W0F998"/>
<comment type="caution">
    <text evidence="1">The sequence shown here is derived from an EMBL/GenBank/DDBJ whole genome shotgun (WGS) entry which is preliminary data.</text>
</comment>
<dbReference type="EMBL" id="LATX01002202">
    <property type="protein sequence ID" value="KTB32885.1"/>
    <property type="molecule type" value="Genomic_DNA"/>
</dbReference>
<proteinExistence type="predicted"/>
<organism evidence="1 2">
    <name type="scientific">Moniliophthora roreri</name>
    <name type="common">Frosty pod rot fungus</name>
    <name type="synonym">Monilia roreri</name>
    <dbReference type="NCBI Taxonomy" id="221103"/>
    <lineage>
        <taxon>Eukaryota</taxon>
        <taxon>Fungi</taxon>
        <taxon>Dikarya</taxon>
        <taxon>Basidiomycota</taxon>
        <taxon>Agaricomycotina</taxon>
        <taxon>Agaricomycetes</taxon>
        <taxon>Agaricomycetidae</taxon>
        <taxon>Agaricales</taxon>
        <taxon>Marasmiineae</taxon>
        <taxon>Marasmiaceae</taxon>
        <taxon>Moniliophthora</taxon>
    </lineage>
</organism>
<dbReference type="Proteomes" id="UP000054988">
    <property type="component" value="Unassembled WGS sequence"/>
</dbReference>
<protein>
    <submittedName>
        <fullName evidence="1">Uncharacterized protein</fullName>
    </submittedName>
</protein>
<name>A0A0W0F998_MONRR</name>
<accession>A0A0W0F998</accession>
<reference evidence="1 2" key="1">
    <citation type="submission" date="2015-12" db="EMBL/GenBank/DDBJ databases">
        <title>Draft genome sequence of Moniliophthora roreri, the causal agent of frosty pod rot of cacao.</title>
        <authorList>
            <person name="Aime M.C."/>
            <person name="Diaz-Valderrama J.R."/>
            <person name="Kijpornyongpan T."/>
            <person name="Phillips-Mora W."/>
        </authorList>
    </citation>
    <scope>NUCLEOTIDE SEQUENCE [LARGE SCALE GENOMIC DNA]</scope>
    <source>
        <strain evidence="1 2">MCA 2952</strain>
    </source>
</reference>
<gene>
    <name evidence="1" type="ORF">WG66_14542</name>
</gene>